<dbReference type="Gene3D" id="1.20.140.160">
    <property type="match status" value="1"/>
</dbReference>
<organism evidence="1 2">
    <name type="scientific">Nocardioides caricicola</name>
    <dbReference type="NCBI Taxonomy" id="634770"/>
    <lineage>
        <taxon>Bacteria</taxon>
        <taxon>Bacillati</taxon>
        <taxon>Actinomycetota</taxon>
        <taxon>Actinomycetes</taxon>
        <taxon>Propionibacteriales</taxon>
        <taxon>Nocardioidaceae</taxon>
        <taxon>Nocardioides</taxon>
    </lineage>
</organism>
<dbReference type="InterPro" id="IPR013325">
    <property type="entry name" value="RNA_pol_sigma_r2"/>
</dbReference>
<protein>
    <recommendedName>
        <fullName evidence="3">Sigma-70 family RNA polymerase sigma factor</fullName>
    </recommendedName>
</protein>
<dbReference type="Gene3D" id="1.10.1740.10">
    <property type="match status" value="1"/>
</dbReference>
<evidence type="ECO:0000313" key="1">
    <source>
        <dbReference type="EMBL" id="MFC5493990.1"/>
    </source>
</evidence>
<dbReference type="SUPFAM" id="SSF88659">
    <property type="entry name" value="Sigma3 and sigma4 domains of RNA polymerase sigma factors"/>
    <property type="match status" value="1"/>
</dbReference>
<dbReference type="SUPFAM" id="SSF88946">
    <property type="entry name" value="Sigma2 domain of RNA polymerase sigma factors"/>
    <property type="match status" value="1"/>
</dbReference>
<evidence type="ECO:0008006" key="3">
    <source>
        <dbReference type="Google" id="ProtNLM"/>
    </source>
</evidence>
<gene>
    <name evidence="1" type="ORF">ACFPKY_12815</name>
</gene>
<evidence type="ECO:0000313" key="2">
    <source>
        <dbReference type="Proteomes" id="UP001595956"/>
    </source>
</evidence>
<dbReference type="Proteomes" id="UP001595956">
    <property type="component" value="Unassembled WGS sequence"/>
</dbReference>
<sequence length="170" mass="18937">MEIYAEPTADELVAEHLTLVDELVWEMTRGSAADLDRDELRLVGRLALERAAEAWEPETRAPFAQVASVWIRTALSDELQALEWMACSSRRGPGLRAEVRLARAIAVLPARLRVVAATYFLEHRPMDEVGSELGLTHEQVLRLRAQALVLIRESLSEALGSRRLGLARSA</sequence>
<proteinExistence type="predicted"/>
<keyword evidence="2" id="KW-1185">Reference proteome</keyword>
<comment type="caution">
    <text evidence="1">The sequence shown here is derived from an EMBL/GenBank/DDBJ whole genome shotgun (WGS) entry which is preliminary data.</text>
</comment>
<name>A0ABW0N279_9ACTN</name>
<accession>A0ABW0N279</accession>
<dbReference type="InterPro" id="IPR013324">
    <property type="entry name" value="RNA_pol_sigma_r3/r4-like"/>
</dbReference>
<dbReference type="RefSeq" id="WP_345179115.1">
    <property type="nucleotide sequence ID" value="NZ_BAABFQ010000007.1"/>
</dbReference>
<dbReference type="EMBL" id="JBHSMD010000004">
    <property type="protein sequence ID" value="MFC5493990.1"/>
    <property type="molecule type" value="Genomic_DNA"/>
</dbReference>
<reference evidence="2" key="1">
    <citation type="journal article" date="2019" name="Int. J. Syst. Evol. Microbiol.">
        <title>The Global Catalogue of Microorganisms (GCM) 10K type strain sequencing project: providing services to taxonomists for standard genome sequencing and annotation.</title>
        <authorList>
            <consortium name="The Broad Institute Genomics Platform"/>
            <consortium name="The Broad Institute Genome Sequencing Center for Infectious Disease"/>
            <person name="Wu L."/>
            <person name="Ma J."/>
        </authorList>
    </citation>
    <scope>NUCLEOTIDE SEQUENCE [LARGE SCALE GENOMIC DNA]</scope>
    <source>
        <strain evidence="2">KACC 13778</strain>
    </source>
</reference>